<dbReference type="RefSeq" id="WP_258784800.1">
    <property type="nucleotide sequence ID" value="NZ_JANUGQ010000001.1"/>
</dbReference>
<gene>
    <name evidence="1" type="ORF">NX801_01025</name>
</gene>
<dbReference type="Gene3D" id="3.30.559.30">
    <property type="entry name" value="Nonribosomal peptide synthetase, condensation domain"/>
    <property type="match status" value="1"/>
</dbReference>
<protein>
    <submittedName>
        <fullName evidence="1">Non-ribosomal peptide synthetase</fullName>
    </submittedName>
</protein>
<organism evidence="1 2">
    <name type="scientific">Streptomyces pyxinae</name>
    <dbReference type="NCBI Taxonomy" id="2970734"/>
    <lineage>
        <taxon>Bacteria</taxon>
        <taxon>Bacillati</taxon>
        <taxon>Actinomycetota</taxon>
        <taxon>Actinomycetes</taxon>
        <taxon>Kitasatosporales</taxon>
        <taxon>Streptomycetaceae</taxon>
        <taxon>Streptomyces</taxon>
    </lineage>
</organism>
<dbReference type="PANTHER" id="PTHR45527:SF1">
    <property type="entry name" value="FATTY ACID SYNTHASE"/>
    <property type="match status" value="1"/>
</dbReference>
<evidence type="ECO:0000313" key="2">
    <source>
        <dbReference type="Proteomes" id="UP001431313"/>
    </source>
</evidence>
<dbReference type="EMBL" id="JANUGQ010000001">
    <property type="protein sequence ID" value="MCS0634270.1"/>
    <property type="molecule type" value="Genomic_DNA"/>
</dbReference>
<dbReference type="InterPro" id="IPR023213">
    <property type="entry name" value="CAT-like_dom_sf"/>
</dbReference>
<sequence length="456" mass="46657">MPSITRQYLDRFRRLDPGDGAPHLLPVTGAQRRFLLVRSLDRAGRPDLVPMFFAFPPGTVDPVRLRAAANRLAALHPVLRGRPTVLRGTPALALAAPDVPVTRVDRAPGESAAAALRRALAAWAPDGPPLRLYVTYEEADAPGGAREIVAVVLDHAACDGQSLARLVAELSDAYAAGAGEVSGDSAAELAAYRAAVLGQLDAEDRATSPSALAYWGERLRPVRECAPLPRTGPAAPGALPGGAAEARLPAGPDGVPFPDLLDACRAAAGALYGPDRIVPLGYPWGGRPPGAAPVLGCFLNTVVFPAGTGDALAPGPGPGSAPGSGHAAASTADGWWDDLDHADTPFDAVVHAARAAGSGWTGRLDGLLTVDDERRRPPLVLGGVPGTEIQIDGRPVRGPFAVAVTQGSELRLRMAWDRAILTDEAAERGFAALAGAVRAAAAASAGAGASAGARVV</sequence>
<proteinExistence type="predicted"/>
<dbReference type="SUPFAM" id="SSF52777">
    <property type="entry name" value="CoA-dependent acyltransferases"/>
    <property type="match status" value="2"/>
</dbReference>
<evidence type="ECO:0000313" key="1">
    <source>
        <dbReference type="EMBL" id="MCS0634270.1"/>
    </source>
</evidence>
<keyword evidence="2" id="KW-1185">Reference proteome</keyword>
<name>A0ABT2CA51_9ACTN</name>
<reference evidence="1" key="1">
    <citation type="submission" date="2022-08" db="EMBL/GenBank/DDBJ databases">
        <authorList>
            <person name="Somphong A."/>
            <person name="Phongsopitanun W."/>
        </authorList>
    </citation>
    <scope>NUCLEOTIDE SEQUENCE</scope>
    <source>
        <strain evidence="1">LP05-1</strain>
    </source>
</reference>
<comment type="caution">
    <text evidence="1">The sequence shown here is derived from an EMBL/GenBank/DDBJ whole genome shotgun (WGS) entry which is preliminary data.</text>
</comment>
<dbReference type="Gene3D" id="3.30.559.10">
    <property type="entry name" value="Chloramphenicol acetyltransferase-like domain"/>
    <property type="match status" value="1"/>
</dbReference>
<dbReference type="PANTHER" id="PTHR45527">
    <property type="entry name" value="NONRIBOSOMAL PEPTIDE SYNTHETASE"/>
    <property type="match status" value="1"/>
</dbReference>
<accession>A0ABT2CA51</accession>
<dbReference type="Proteomes" id="UP001431313">
    <property type="component" value="Unassembled WGS sequence"/>
</dbReference>